<evidence type="ECO:0000256" key="2">
    <source>
        <dbReference type="SAM" id="Phobius"/>
    </source>
</evidence>
<keyword evidence="3" id="KW-0732">Signal</keyword>
<dbReference type="Proteomes" id="UP001271007">
    <property type="component" value="Unassembled WGS sequence"/>
</dbReference>
<name>A0AAJ0DMS3_9PEZI</name>
<keyword evidence="2" id="KW-0472">Membrane</keyword>
<keyword evidence="5" id="KW-1185">Reference proteome</keyword>
<comment type="caution">
    <text evidence="4">The sequence shown here is derived from an EMBL/GenBank/DDBJ whole genome shotgun (WGS) entry which is preliminary data.</text>
</comment>
<evidence type="ECO:0000256" key="1">
    <source>
        <dbReference type="SAM" id="MobiDB-lite"/>
    </source>
</evidence>
<accession>A0AAJ0DMS3</accession>
<dbReference type="EMBL" id="JAWDJX010000016">
    <property type="protein sequence ID" value="KAK3053438.1"/>
    <property type="molecule type" value="Genomic_DNA"/>
</dbReference>
<feature type="compositionally biased region" description="Polar residues" evidence="1">
    <location>
        <begin position="383"/>
        <end position="394"/>
    </location>
</feature>
<evidence type="ECO:0000256" key="3">
    <source>
        <dbReference type="SAM" id="SignalP"/>
    </source>
</evidence>
<feature type="region of interest" description="Disordered" evidence="1">
    <location>
        <begin position="558"/>
        <end position="614"/>
    </location>
</feature>
<feature type="region of interest" description="Disordered" evidence="1">
    <location>
        <begin position="280"/>
        <end position="436"/>
    </location>
</feature>
<protein>
    <submittedName>
        <fullName evidence="4">Uncharacterized protein</fullName>
    </submittedName>
</protein>
<sequence>MHLSLLSLIALAAPILTSPVRKPGTLSAADIIKVVPSTSSCADPPAPGECRTAAQAAPYLALSFANFGLSSFNVQAALLSLVLYESGNFKYAKNHFPGVPGQGTRNMQSPEYNTQYATWLATVCQNCGITKAEVGKAAAQGPVSVLGLVNRDMWSFGSAAWFLATQCSDQVKQALSSGTESGWEGYLTGCVGTTVTADRTAVWKKVMALGACAADDSIGLLRQPPSVVRSPRSTHQQRMTLEASKYFSVVLCDYFLAALRAHRFPPAVKVAMVLHRRQESDTIEPERTTKVFDTHTADTQPAKEHIASPTRATVQPPNRHPAKAVLPESSSTDEDAGAPTTRRSPLPTDNGKSTQQPSAGAIVRPSTSPSRSSSIATSQRTIGRSSRPSSTTGISAKRGSTTSSAPTPTPSEVSNIHNFLYPTPIPQPRPAPGAGLSTERITAHKISTSLAIGIVCLVLVITMILVAVGRWFYSRYRKKRRSEIQRSKPPTTGLPGEQEYVAYPLAAVPGLGAAQTRYDPKTRDFQTVVPPRHSPQEGAGQFLGHRDTIERQYEPLKRSVDNAPRENQKYHHSLAPARDHRPPSITSAPVEQLNGAHNRHGPMPSRAQNTTSNP</sequence>
<feature type="compositionally biased region" description="Basic and acidic residues" evidence="1">
    <location>
        <begin position="558"/>
        <end position="569"/>
    </location>
</feature>
<evidence type="ECO:0000313" key="4">
    <source>
        <dbReference type="EMBL" id="KAK3053438.1"/>
    </source>
</evidence>
<feature type="chain" id="PRO_5042577237" evidence="3">
    <location>
        <begin position="18"/>
        <end position="614"/>
    </location>
</feature>
<organism evidence="4 5">
    <name type="scientific">Extremus antarcticus</name>
    <dbReference type="NCBI Taxonomy" id="702011"/>
    <lineage>
        <taxon>Eukaryota</taxon>
        <taxon>Fungi</taxon>
        <taxon>Dikarya</taxon>
        <taxon>Ascomycota</taxon>
        <taxon>Pezizomycotina</taxon>
        <taxon>Dothideomycetes</taxon>
        <taxon>Dothideomycetidae</taxon>
        <taxon>Mycosphaerellales</taxon>
        <taxon>Extremaceae</taxon>
        <taxon>Extremus</taxon>
    </lineage>
</organism>
<proteinExistence type="predicted"/>
<reference evidence="4" key="1">
    <citation type="submission" date="2023-04" db="EMBL/GenBank/DDBJ databases">
        <title>Black Yeasts Isolated from many extreme environments.</title>
        <authorList>
            <person name="Coleine C."/>
            <person name="Stajich J.E."/>
            <person name="Selbmann L."/>
        </authorList>
    </citation>
    <scope>NUCLEOTIDE SEQUENCE</scope>
    <source>
        <strain evidence="4">CCFEE 5312</strain>
    </source>
</reference>
<feature type="transmembrane region" description="Helical" evidence="2">
    <location>
        <begin position="450"/>
        <end position="473"/>
    </location>
</feature>
<keyword evidence="2" id="KW-1133">Transmembrane helix</keyword>
<feature type="signal peptide" evidence="3">
    <location>
        <begin position="1"/>
        <end position="17"/>
    </location>
</feature>
<evidence type="ECO:0000313" key="5">
    <source>
        <dbReference type="Proteomes" id="UP001271007"/>
    </source>
</evidence>
<feature type="compositionally biased region" description="Low complexity" evidence="1">
    <location>
        <begin position="364"/>
        <end position="382"/>
    </location>
</feature>
<dbReference type="AlphaFoldDB" id="A0AAJ0DMS3"/>
<feature type="compositionally biased region" description="Basic and acidic residues" evidence="1">
    <location>
        <begin position="280"/>
        <end position="306"/>
    </location>
</feature>
<keyword evidence="2" id="KW-0812">Transmembrane</keyword>
<gene>
    <name evidence="4" type="ORF">LTR09_005607</name>
</gene>